<evidence type="ECO:0000313" key="1">
    <source>
        <dbReference type="EMBL" id="CAG8734901.1"/>
    </source>
</evidence>
<name>A0A9N9IGB5_FUNMO</name>
<gene>
    <name evidence="1" type="ORF">FMOSSE_LOCUS15839</name>
</gene>
<organism evidence="1 2">
    <name type="scientific">Funneliformis mosseae</name>
    <name type="common">Endomycorrhizal fungus</name>
    <name type="synonym">Glomus mosseae</name>
    <dbReference type="NCBI Taxonomy" id="27381"/>
    <lineage>
        <taxon>Eukaryota</taxon>
        <taxon>Fungi</taxon>
        <taxon>Fungi incertae sedis</taxon>
        <taxon>Mucoromycota</taxon>
        <taxon>Glomeromycotina</taxon>
        <taxon>Glomeromycetes</taxon>
        <taxon>Glomerales</taxon>
        <taxon>Glomeraceae</taxon>
        <taxon>Funneliformis</taxon>
    </lineage>
</organism>
<evidence type="ECO:0000313" key="2">
    <source>
        <dbReference type="Proteomes" id="UP000789375"/>
    </source>
</evidence>
<feature type="non-terminal residue" evidence="1">
    <location>
        <position position="1"/>
    </location>
</feature>
<protein>
    <submittedName>
        <fullName evidence="1">10098_t:CDS:1</fullName>
    </submittedName>
</protein>
<proteinExistence type="predicted"/>
<dbReference type="Proteomes" id="UP000789375">
    <property type="component" value="Unassembled WGS sequence"/>
</dbReference>
<accession>A0A9N9IGB5</accession>
<sequence length="75" mass="8239">MASLGYLNIIGRAVRTGTEVNSNLVTQDSDDILGEQNNQEEVEVIRDAERESKTNGSLVSLVVMREVSSSFLPKQ</sequence>
<dbReference type="EMBL" id="CAJVPP010018228">
    <property type="protein sequence ID" value="CAG8734901.1"/>
    <property type="molecule type" value="Genomic_DNA"/>
</dbReference>
<keyword evidence="2" id="KW-1185">Reference proteome</keyword>
<reference evidence="1" key="1">
    <citation type="submission" date="2021-06" db="EMBL/GenBank/DDBJ databases">
        <authorList>
            <person name="Kallberg Y."/>
            <person name="Tangrot J."/>
            <person name="Rosling A."/>
        </authorList>
    </citation>
    <scope>NUCLEOTIDE SEQUENCE</scope>
    <source>
        <strain evidence="1">87-6 pot B 2015</strain>
    </source>
</reference>
<comment type="caution">
    <text evidence="1">The sequence shown here is derived from an EMBL/GenBank/DDBJ whole genome shotgun (WGS) entry which is preliminary data.</text>
</comment>
<dbReference type="AlphaFoldDB" id="A0A9N9IGB5"/>